<dbReference type="GO" id="GO:0003887">
    <property type="term" value="F:DNA-directed DNA polymerase activity"/>
    <property type="evidence" value="ECO:0007669"/>
    <property type="project" value="InterPro"/>
</dbReference>
<keyword evidence="2" id="KW-0378">Hydrolase</keyword>
<dbReference type="STRING" id="1261.HMPREF3195_00262"/>
<dbReference type="InterPro" id="IPR036397">
    <property type="entry name" value="RNaseH_sf"/>
</dbReference>
<dbReference type="SUPFAM" id="SSF53098">
    <property type="entry name" value="Ribonuclease H-like"/>
    <property type="match status" value="1"/>
</dbReference>
<evidence type="ECO:0000256" key="1">
    <source>
        <dbReference type="ARBA" id="ARBA00022722"/>
    </source>
</evidence>
<evidence type="ECO:0000259" key="4">
    <source>
        <dbReference type="SMART" id="SM00479"/>
    </source>
</evidence>
<dbReference type="GO" id="GO:0005829">
    <property type="term" value="C:cytosol"/>
    <property type="evidence" value="ECO:0007669"/>
    <property type="project" value="TreeGrafter"/>
</dbReference>
<dbReference type="InterPro" id="IPR012337">
    <property type="entry name" value="RNaseH-like_sf"/>
</dbReference>
<dbReference type="FunFam" id="3.30.420.10:FF:000045">
    <property type="entry name" value="3'-5' exonuclease DinG"/>
    <property type="match status" value="1"/>
</dbReference>
<dbReference type="PATRIC" id="fig|1261.3.peg.338"/>
<dbReference type="InterPro" id="IPR006054">
    <property type="entry name" value="DnaQ"/>
</dbReference>
<keyword evidence="1" id="KW-0540">Nuclease</keyword>
<dbReference type="CDD" id="cd06127">
    <property type="entry name" value="DEDDh"/>
    <property type="match status" value="1"/>
</dbReference>
<dbReference type="GO" id="GO:0008408">
    <property type="term" value="F:3'-5' exonuclease activity"/>
    <property type="evidence" value="ECO:0007669"/>
    <property type="project" value="TreeGrafter"/>
</dbReference>
<dbReference type="AlphaFoldDB" id="A0A135YY75"/>
<dbReference type="GO" id="GO:0006260">
    <property type="term" value="P:DNA replication"/>
    <property type="evidence" value="ECO:0007669"/>
    <property type="project" value="InterPro"/>
</dbReference>
<name>A0A135YY75_9FIRM</name>
<keyword evidence="3 5" id="KW-0269">Exonuclease</keyword>
<dbReference type="PANTHER" id="PTHR30231:SF4">
    <property type="entry name" value="PROTEIN NEN2"/>
    <property type="match status" value="1"/>
</dbReference>
<proteinExistence type="predicted"/>
<gene>
    <name evidence="5" type="ORF">HMPREF3195_00262</name>
</gene>
<dbReference type="PANTHER" id="PTHR30231">
    <property type="entry name" value="DNA POLYMERASE III SUBUNIT EPSILON"/>
    <property type="match status" value="1"/>
</dbReference>
<evidence type="ECO:0000256" key="3">
    <source>
        <dbReference type="ARBA" id="ARBA00022839"/>
    </source>
</evidence>
<dbReference type="GO" id="GO:0003677">
    <property type="term" value="F:DNA binding"/>
    <property type="evidence" value="ECO:0007669"/>
    <property type="project" value="InterPro"/>
</dbReference>
<dbReference type="Gene3D" id="3.30.420.10">
    <property type="entry name" value="Ribonuclease H-like superfamily/Ribonuclease H"/>
    <property type="match status" value="1"/>
</dbReference>
<dbReference type="SMART" id="SM00479">
    <property type="entry name" value="EXOIII"/>
    <property type="match status" value="1"/>
</dbReference>
<dbReference type="NCBIfam" id="TIGR00573">
    <property type="entry name" value="dnaq"/>
    <property type="match status" value="1"/>
</dbReference>
<feature type="domain" description="Exonuclease" evidence="4">
    <location>
        <begin position="10"/>
        <end position="175"/>
    </location>
</feature>
<dbReference type="eggNOG" id="COG0847">
    <property type="taxonomic scope" value="Bacteria"/>
</dbReference>
<dbReference type="Pfam" id="PF00929">
    <property type="entry name" value="RNase_T"/>
    <property type="match status" value="1"/>
</dbReference>
<accession>A0A135YY75</accession>
<dbReference type="EMBL" id="LSQZ01000009">
    <property type="protein sequence ID" value="KXI14362.1"/>
    <property type="molecule type" value="Genomic_DNA"/>
</dbReference>
<protein>
    <submittedName>
        <fullName evidence="5">Exonuclease, DNA polymerase III, epsilon subunit family</fullName>
    </submittedName>
</protein>
<evidence type="ECO:0000313" key="6">
    <source>
        <dbReference type="Proteomes" id="UP000070326"/>
    </source>
</evidence>
<comment type="caution">
    <text evidence="5">The sequence shown here is derived from an EMBL/GenBank/DDBJ whole genome shotgun (WGS) entry which is preliminary data.</text>
</comment>
<sequence>MMVKDFYKDEYIVVDLETTGLDPLQGHEIIEIGVTEIKKGDITLNYSRLIKPKGIISSFITNLTHISNEMVEGEKTLEEVLPKFREYIGDRVLIAHNAKFDIPFLNYYLEKMGLEPIKNYICTLEMLKMNKMYPLKKKSLSAACDFYGIKNVEAHRAYADTHATALLFLKIRDEI</sequence>
<organism evidence="5 6">
    <name type="scientific">Peptostreptococcus anaerobius</name>
    <dbReference type="NCBI Taxonomy" id="1261"/>
    <lineage>
        <taxon>Bacteria</taxon>
        <taxon>Bacillati</taxon>
        <taxon>Bacillota</taxon>
        <taxon>Clostridia</taxon>
        <taxon>Peptostreptococcales</taxon>
        <taxon>Peptostreptococcaceae</taxon>
        <taxon>Peptostreptococcus</taxon>
    </lineage>
</organism>
<dbReference type="InterPro" id="IPR013520">
    <property type="entry name" value="Ribonucl_H"/>
</dbReference>
<reference evidence="5 6" key="1">
    <citation type="submission" date="2016-02" db="EMBL/GenBank/DDBJ databases">
        <authorList>
            <person name="Wen L."/>
            <person name="He K."/>
            <person name="Yang H."/>
        </authorList>
    </citation>
    <scope>NUCLEOTIDE SEQUENCE [LARGE SCALE GENOMIC DNA]</scope>
    <source>
        <strain evidence="5 6">MJR8628A</strain>
    </source>
</reference>
<evidence type="ECO:0000313" key="5">
    <source>
        <dbReference type="EMBL" id="KXI14362.1"/>
    </source>
</evidence>
<dbReference type="Proteomes" id="UP000070326">
    <property type="component" value="Unassembled WGS sequence"/>
</dbReference>
<evidence type="ECO:0000256" key="2">
    <source>
        <dbReference type="ARBA" id="ARBA00022801"/>
    </source>
</evidence>